<evidence type="ECO:0000313" key="4">
    <source>
        <dbReference type="Proteomes" id="UP000186168"/>
    </source>
</evidence>
<dbReference type="Pfam" id="PF04954">
    <property type="entry name" value="SIP"/>
    <property type="match status" value="1"/>
</dbReference>
<dbReference type="GeneID" id="96748963"/>
<dbReference type="EMBL" id="ASQP01000150">
    <property type="protein sequence ID" value="OMI39611.1"/>
    <property type="molecule type" value="Genomic_DNA"/>
</dbReference>
<dbReference type="AlphaFoldDB" id="A0A1R1SMS3"/>
<dbReference type="Pfam" id="PF08021">
    <property type="entry name" value="FAD_binding_9"/>
    <property type="match status" value="1"/>
</dbReference>
<dbReference type="PROSITE" id="PS51384">
    <property type="entry name" value="FAD_FR"/>
    <property type="match status" value="1"/>
</dbReference>
<dbReference type="Gene3D" id="3.40.50.80">
    <property type="entry name" value="Nucleotide-binding domain of ferredoxin-NADP reductase (FNR) module"/>
    <property type="match status" value="1"/>
</dbReference>
<dbReference type="GO" id="GO:0016491">
    <property type="term" value="F:oxidoreductase activity"/>
    <property type="evidence" value="ECO:0007669"/>
    <property type="project" value="InterPro"/>
</dbReference>
<dbReference type="CDD" id="cd06193">
    <property type="entry name" value="siderophore_interacting"/>
    <property type="match status" value="1"/>
</dbReference>
<evidence type="ECO:0000313" key="3">
    <source>
        <dbReference type="EMBL" id="OMI39611.1"/>
    </source>
</evidence>
<feature type="region of interest" description="Disordered" evidence="1">
    <location>
        <begin position="130"/>
        <end position="184"/>
    </location>
</feature>
<gene>
    <name evidence="3" type="ORF">SPAR_10035</name>
</gene>
<dbReference type="InterPro" id="IPR039374">
    <property type="entry name" value="SIP_fam"/>
</dbReference>
<dbReference type="PANTHER" id="PTHR30157">
    <property type="entry name" value="FERRIC REDUCTASE, NADPH-DEPENDENT"/>
    <property type="match status" value="1"/>
</dbReference>
<protein>
    <submittedName>
        <fullName evidence="3">Siderophore-interacting protein</fullName>
    </submittedName>
</protein>
<dbReference type="Proteomes" id="UP000186168">
    <property type="component" value="Unassembled WGS sequence"/>
</dbReference>
<dbReference type="InterPro" id="IPR017938">
    <property type="entry name" value="Riboflavin_synthase-like_b-brl"/>
</dbReference>
<dbReference type="InterPro" id="IPR013113">
    <property type="entry name" value="SIP_FAD-bd"/>
</dbReference>
<accession>A0A1R1SMS3</accession>
<name>A0A1R1SMS3_9ACTN</name>
<dbReference type="InterPro" id="IPR007037">
    <property type="entry name" value="SIP_rossman_dom"/>
</dbReference>
<comment type="caution">
    <text evidence="3">The sequence shown here is derived from an EMBL/GenBank/DDBJ whole genome shotgun (WGS) entry which is preliminary data.</text>
</comment>
<sequence>MTTAATAPHTSLDPAPAELPAPASVPFRFFDVRVVRTRALGPSMVRITFGGDGLKDFVSGGRDQRFKLFLPHPHQEAPLVPVEAGQEWFPVWRAMDPARRAVMRSYTVREQRREPEEFDVDFALHGADASATSGSAASDSTISGSTTSGSATSGSAVSGSTTSGSAVSASGCATAGGPASRWAASARPGDRALVLGPTAPDNGGVDFRPPPGTDWMLIAADETALPAVAGILAWLPAGTRAKVWIEVQHAEDLQQLPTDADAEIVWLLRDGADPGQPRSALLLDAVRTATLPEGTPYAWIAGEAGTVRALRRHLVRERAFDRKAVTFTGYWRLGATDEQLVEEAVTGTGPAPEDD</sequence>
<dbReference type="PANTHER" id="PTHR30157:SF0">
    <property type="entry name" value="NADPH-DEPENDENT FERRIC-CHELATE REDUCTASE"/>
    <property type="match status" value="1"/>
</dbReference>
<feature type="domain" description="FAD-binding FR-type" evidence="2">
    <location>
        <begin position="27"/>
        <end position="210"/>
    </location>
</feature>
<keyword evidence="4" id="KW-1185">Reference proteome</keyword>
<dbReference type="STRING" id="67365.GCA_001704635_07036"/>
<evidence type="ECO:0000256" key="1">
    <source>
        <dbReference type="SAM" id="MobiDB-lite"/>
    </source>
</evidence>
<dbReference type="RefSeq" id="WP_079151041.1">
    <property type="nucleotide sequence ID" value="NZ_ASQP01000150.1"/>
</dbReference>
<proteinExistence type="predicted"/>
<dbReference type="SUPFAM" id="SSF63380">
    <property type="entry name" value="Riboflavin synthase domain-like"/>
    <property type="match status" value="1"/>
</dbReference>
<dbReference type="InterPro" id="IPR039261">
    <property type="entry name" value="FNR_nucleotide-bd"/>
</dbReference>
<feature type="compositionally biased region" description="Low complexity" evidence="1">
    <location>
        <begin position="130"/>
        <end position="177"/>
    </location>
</feature>
<dbReference type="InterPro" id="IPR017927">
    <property type="entry name" value="FAD-bd_FR_type"/>
</dbReference>
<organism evidence="3 4">
    <name type="scientific">Streptomyces sparsogenes DSM 40356</name>
    <dbReference type="NCBI Taxonomy" id="1331668"/>
    <lineage>
        <taxon>Bacteria</taxon>
        <taxon>Bacillati</taxon>
        <taxon>Actinomycetota</taxon>
        <taxon>Actinomycetes</taxon>
        <taxon>Kitasatosporales</taxon>
        <taxon>Streptomycetaceae</taxon>
        <taxon>Streptomyces</taxon>
    </lineage>
</organism>
<reference evidence="3 4" key="1">
    <citation type="submission" date="2013-05" db="EMBL/GenBank/DDBJ databases">
        <title>Genome sequence of Streptomyces sparsogenes DSM 40356.</title>
        <authorList>
            <person name="Coyne S."/>
            <person name="Seebeck F.P."/>
        </authorList>
    </citation>
    <scope>NUCLEOTIDE SEQUENCE [LARGE SCALE GENOMIC DNA]</scope>
    <source>
        <strain evidence="3 4">DSM 40356</strain>
    </source>
</reference>
<evidence type="ECO:0000259" key="2">
    <source>
        <dbReference type="PROSITE" id="PS51384"/>
    </source>
</evidence>
<dbReference type="Gene3D" id="2.40.30.10">
    <property type="entry name" value="Translation factors"/>
    <property type="match status" value="1"/>
</dbReference>